<keyword evidence="5" id="KW-1185">Reference proteome</keyword>
<dbReference type="Gene3D" id="1.10.150.250">
    <property type="entry name" value="Flavinator of succinate dehydrogenase"/>
    <property type="match status" value="1"/>
</dbReference>
<dbReference type="Pfam" id="PF03937">
    <property type="entry name" value="Sdh5"/>
    <property type="match status" value="1"/>
</dbReference>
<dbReference type="AlphaFoldDB" id="A0A5C8PUR8"/>
<dbReference type="PANTHER" id="PTHR12469">
    <property type="entry name" value="PROTEIN EMI5 HOMOLOG, MITOCHONDRIAL"/>
    <property type="match status" value="1"/>
</dbReference>
<dbReference type="RefSeq" id="WP_147845557.1">
    <property type="nucleotide sequence ID" value="NZ_VDUZ01000003.1"/>
</dbReference>
<proteinExistence type="inferred from homology"/>
<evidence type="ECO:0000313" key="4">
    <source>
        <dbReference type="EMBL" id="TXL81649.1"/>
    </source>
</evidence>
<dbReference type="OrthoDB" id="9807264at2"/>
<dbReference type="InterPro" id="IPR036714">
    <property type="entry name" value="SDH_sf"/>
</dbReference>
<sequence length="91" mass="10527">MSRDQDNPLAVRRRRLLYRSEHRGNKENDILLGQFARAHVMEFTAAQLDQYEALLEESDNDIFDWAAGKQAVPPGKDTPVLRLVLAFKVRF</sequence>
<dbReference type="EMBL" id="VDUZ01000003">
    <property type="protein sequence ID" value="TXL81649.1"/>
    <property type="molecule type" value="Genomic_DNA"/>
</dbReference>
<evidence type="ECO:0000256" key="2">
    <source>
        <dbReference type="ARBA" id="ARBA00019418"/>
    </source>
</evidence>
<dbReference type="FunFam" id="1.10.150.250:FF:000002">
    <property type="entry name" value="Succinate dehydrogenase assembly factor 2, mitochondrial"/>
    <property type="match status" value="1"/>
</dbReference>
<dbReference type="GO" id="GO:0006099">
    <property type="term" value="P:tricarboxylic acid cycle"/>
    <property type="evidence" value="ECO:0007669"/>
    <property type="project" value="TreeGrafter"/>
</dbReference>
<dbReference type="SUPFAM" id="SSF109910">
    <property type="entry name" value="YgfY-like"/>
    <property type="match status" value="1"/>
</dbReference>
<comment type="caution">
    <text evidence="4">The sequence shown here is derived from an EMBL/GenBank/DDBJ whole genome shotgun (WGS) entry which is preliminary data.</text>
</comment>
<dbReference type="InterPro" id="IPR005631">
    <property type="entry name" value="SDH"/>
</dbReference>
<dbReference type="Proteomes" id="UP000321638">
    <property type="component" value="Unassembled WGS sequence"/>
</dbReference>
<reference evidence="4 5" key="1">
    <citation type="submission" date="2019-06" db="EMBL/GenBank/DDBJ databases">
        <title>New taxonomy in bacterial strain CC-CFT640, isolated from vineyard.</title>
        <authorList>
            <person name="Lin S.-Y."/>
            <person name="Tsai C.-F."/>
            <person name="Young C.-C."/>
        </authorList>
    </citation>
    <scope>NUCLEOTIDE SEQUENCE [LARGE SCALE GENOMIC DNA]</scope>
    <source>
        <strain evidence="4 5">CC-CFT640</strain>
    </source>
</reference>
<evidence type="ECO:0000256" key="3">
    <source>
        <dbReference type="ARBA" id="ARBA00023186"/>
    </source>
</evidence>
<dbReference type="PANTHER" id="PTHR12469:SF2">
    <property type="entry name" value="SUCCINATE DEHYDROGENASE ASSEMBLY FACTOR 2, MITOCHONDRIAL"/>
    <property type="match status" value="1"/>
</dbReference>
<protein>
    <recommendedName>
        <fullName evidence="2">FAD assembly factor SdhE</fullName>
    </recommendedName>
</protein>
<name>A0A5C8PUR8_9HYPH</name>
<gene>
    <name evidence="4" type="ORF">FHP25_03725</name>
</gene>
<evidence type="ECO:0000313" key="5">
    <source>
        <dbReference type="Proteomes" id="UP000321638"/>
    </source>
</evidence>
<keyword evidence="3" id="KW-0143">Chaperone</keyword>
<evidence type="ECO:0000256" key="1">
    <source>
        <dbReference type="ARBA" id="ARBA00008571"/>
    </source>
</evidence>
<accession>A0A5C8PUR8</accession>
<comment type="similarity">
    <text evidence="1">Belongs to the SdhE FAD assembly factor family.</text>
</comment>
<organism evidence="4 5">
    <name type="scientific">Vineibacter terrae</name>
    <dbReference type="NCBI Taxonomy" id="2586908"/>
    <lineage>
        <taxon>Bacteria</taxon>
        <taxon>Pseudomonadati</taxon>
        <taxon>Pseudomonadota</taxon>
        <taxon>Alphaproteobacteria</taxon>
        <taxon>Hyphomicrobiales</taxon>
        <taxon>Vineibacter</taxon>
    </lineage>
</organism>